<dbReference type="AlphaFoldDB" id="A0A9X8DSB5"/>
<feature type="chain" id="PRO_5040986683" evidence="1">
    <location>
        <begin position="17"/>
        <end position="172"/>
    </location>
</feature>
<evidence type="ECO:0000256" key="1">
    <source>
        <dbReference type="SAM" id="SignalP"/>
    </source>
</evidence>
<comment type="caution">
    <text evidence="2">The sequence shown here is derived from an EMBL/GenBank/DDBJ whole genome shotgun (WGS) entry which is preliminary data.</text>
</comment>
<dbReference type="EMBL" id="QUTI01032676">
    <property type="protein sequence ID" value="RLO02789.1"/>
    <property type="molecule type" value="Genomic_DNA"/>
</dbReference>
<keyword evidence="1" id="KW-0732">Signal</keyword>
<evidence type="ECO:0000313" key="2">
    <source>
        <dbReference type="EMBL" id="RLO02789.1"/>
    </source>
</evidence>
<organism evidence="2 3">
    <name type="scientific">Aphanomyces astaci</name>
    <name type="common">Crayfish plague agent</name>
    <dbReference type="NCBI Taxonomy" id="112090"/>
    <lineage>
        <taxon>Eukaryota</taxon>
        <taxon>Sar</taxon>
        <taxon>Stramenopiles</taxon>
        <taxon>Oomycota</taxon>
        <taxon>Saprolegniomycetes</taxon>
        <taxon>Saprolegniales</taxon>
        <taxon>Verrucalvaceae</taxon>
        <taxon>Aphanomyces</taxon>
    </lineage>
</organism>
<reference evidence="2 3" key="1">
    <citation type="journal article" date="2018" name="J. Invertebr. Pathol.">
        <title>New genotyping method for the causative agent of crayfish plague (Aphanomyces astaci) based on whole genome data.</title>
        <authorList>
            <person name="Minardi D."/>
            <person name="Studholme D.J."/>
            <person name="van der Giezen M."/>
            <person name="Pretto T."/>
            <person name="Oidtmann B."/>
        </authorList>
    </citation>
    <scope>NUCLEOTIDE SEQUENCE [LARGE SCALE GENOMIC DNA]</scope>
    <source>
        <strain evidence="2 3">KB13</strain>
    </source>
</reference>
<gene>
    <name evidence="2" type="ORF">DYB28_013716</name>
</gene>
<feature type="non-terminal residue" evidence="2">
    <location>
        <position position="1"/>
    </location>
</feature>
<accession>A0A9X8DSB5</accession>
<dbReference type="Proteomes" id="UP000275652">
    <property type="component" value="Unassembled WGS sequence"/>
</dbReference>
<evidence type="ECO:0000313" key="3">
    <source>
        <dbReference type="Proteomes" id="UP000275652"/>
    </source>
</evidence>
<proteinExistence type="predicted"/>
<name>A0A9X8DSB5_APHAT</name>
<sequence length="172" mass="19178">MKVFGAFAFIAALVVAQTIDNGEKRLIALSDDDQRWLTKSEIDDLIENNIGFADATNGDWDSLQTFGFERAQRPENKTYPAGPVHETLVRAIQANVTPLALEKTLTEFVTKFANRHKLSAEGKASSTWLFDQASALKPVNPNIKYTVRRFEHNWTQASVIARIEPISGQTAN</sequence>
<protein>
    <submittedName>
        <fullName evidence="2">Uncharacterized protein</fullName>
    </submittedName>
</protein>
<feature type="signal peptide" evidence="1">
    <location>
        <begin position="1"/>
        <end position="16"/>
    </location>
</feature>